<keyword evidence="3 9" id="KW-0813">Transport</keyword>
<dbReference type="PANTHER" id="PTHR43829:SF15">
    <property type="entry name" value="AQUAPORIN-7"/>
    <property type="match status" value="1"/>
</dbReference>
<dbReference type="InterPro" id="IPR050363">
    <property type="entry name" value="MIP/Aquaporin"/>
</dbReference>
<evidence type="ECO:0000256" key="4">
    <source>
        <dbReference type="ARBA" id="ARBA00022692"/>
    </source>
</evidence>
<sequence>MVQSMELGSSDQRKTLKTRVRIQNQILRLGLAETLSTYVMMVFGLCSVAQVVTGKGEFGQYISINLSFGLAVALGVHVGGVSGDVVKVFVFVLSGAHMNAAVSFSSCVFGTLRWRLLPLYVTAQFIGSFLAAATVYAVYYESIHSYCGGNLTVSGPVATAGIFSTYPAPYLSLSGGFIDQVFGTAMLLLCLSALSDRRNQPCPAGGEPVAVGLLVLLIGMSVGSNSGYAINPTRDIGPRVFTAIAGWGPEVFRAGNWWWWVPLVAPCVGAVVGTGLYKLLVQLHHPLLSAPSAGESEEPHRETEPLEKHSNCVV</sequence>
<accession>A0A3B4AGD6</accession>
<comment type="catalytic activity">
    <reaction evidence="8">
        <text>glycerol(in) = glycerol(out)</text>
        <dbReference type="Rhea" id="RHEA:29675"/>
        <dbReference type="ChEBI" id="CHEBI:17754"/>
    </reaction>
</comment>
<keyword evidence="5 11" id="KW-1133">Transmembrane helix</keyword>
<name>A0A3B4AGD6_9GOBI</name>
<feature type="transmembrane region" description="Helical" evidence="11">
    <location>
        <begin position="88"/>
        <end position="111"/>
    </location>
</feature>
<evidence type="ECO:0000313" key="13">
    <source>
        <dbReference type="Proteomes" id="UP000261520"/>
    </source>
</evidence>
<evidence type="ECO:0000256" key="11">
    <source>
        <dbReference type="SAM" id="Phobius"/>
    </source>
</evidence>
<dbReference type="GO" id="GO:0015250">
    <property type="term" value="F:water channel activity"/>
    <property type="evidence" value="ECO:0007669"/>
    <property type="project" value="TreeGrafter"/>
</dbReference>
<feature type="transmembrane region" description="Helical" evidence="11">
    <location>
        <begin position="257"/>
        <end position="277"/>
    </location>
</feature>
<reference evidence="12" key="1">
    <citation type="submission" date="2025-08" db="UniProtKB">
        <authorList>
            <consortium name="Ensembl"/>
        </authorList>
    </citation>
    <scope>IDENTIFICATION</scope>
</reference>
<keyword evidence="6 11" id="KW-0472">Membrane</keyword>
<feature type="transmembrane region" description="Helical" evidence="11">
    <location>
        <begin position="26"/>
        <end position="52"/>
    </location>
</feature>
<evidence type="ECO:0000256" key="1">
    <source>
        <dbReference type="ARBA" id="ARBA00004141"/>
    </source>
</evidence>
<keyword evidence="4 9" id="KW-0812">Transmembrane</keyword>
<feature type="transmembrane region" description="Helical" evidence="11">
    <location>
        <begin position="151"/>
        <end position="171"/>
    </location>
</feature>
<dbReference type="InterPro" id="IPR023271">
    <property type="entry name" value="Aquaporin-like"/>
</dbReference>
<dbReference type="GO" id="GO:0015204">
    <property type="term" value="F:urea transmembrane transporter activity"/>
    <property type="evidence" value="ECO:0007669"/>
    <property type="project" value="TreeGrafter"/>
</dbReference>
<dbReference type="GO" id="GO:0015254">
    <property type="term" value="F:glycerol channel activity"/>
    <property type="evidence" value="ECO:0007669"/>
    <property type="project" value="TreeGrafter"/>
</dbReference>
<comment type="similarity">
    <text evidence="2 9">Belongs to the MIP/aquaporin (TC 1.A.8) family.</text>
</comment>
<dbReference type="FunFam" id="1.20.1080.10:FF:000064">
    <property type="entry name" value="Uncharacterized protein"/>
    <property type="match status" value="1"/>
</dbReference>
<evidence type="ECO:0000256" key="5">
    <source>
        <dbReference type="ARBA" id="ARBA00022989"/>
    </source>
</evidence>
<evidence type="ECO:0000256" key="2">
    <source>
        <dbReference type="ARBA" id="ARBA00006175"/>
    </source>
</evidence>
<dbReference type="Proteomes" id="UP000261520">
    <property type="component" value="Unplaced"/>
</dbReference>
<dbReference type="InterPro" id="IPR026252">
    <property type="entry name" value="Aquaporin_10"/>
</dbReference>
<feature type="region of interest" description="Disordered" evidence="10">
    <location>
        <begin position="291"/>
        <end position="314"/>
    </location>
</feature>
<dbReference type="Gene3D" id="1.20.1080.10">
    <property type="entry name" value="Glycerol uptake facilitator protein"/>
    <property type="match status" value="1"/>
</dbReference>
<keyword evidence="13" id="KW-1185">Reference proteome</keyword>
<dbReference type="AlphaFoldDB" id="A0A3B4AGD6"/>
<proteinExistence type="inferred from homology"/>
<protein>
    <submittedName>
        <fullName evidence="12">Uncharacterized protein</fullName>
    </submittedName>
</protein>
<evidence type="ECO:0000256" key="7">
    <source>
        <dbReference type="ARBA" id="ARBA00034651"/>
    </source>
</evidence>
<reference evidence="12" key="2">
    <citation type="submission" date="2025-09" db="UniProtKB">
        <authorList>
            <consortium name="Ensembl"/>
        </authorList>
    </citation>
    <scope>IDENTIFICATION</scope>
</reference>
<evidence type="ECO:0000313" key="12">
    <source>
        <dbReference type="Ensembl" id="ENSPMGP00000016138.1"/>
    </source>
</evidence>
<dbReference type="GO" id="GO:0016323">
    <property type="term" value="C:basolateral plasma membrane"/>
    <property type="evidence" value="ECO:0007669"/>
    <property type="project" value="TreeGrafter"/>
</dbReference>
<evidence type="ECO:0000256" key="8">
    <source>
        <dbReference type="ARBA" id="ARBA00049405"/>
    </source>
</evidence>
<comment type="catalytic activity">
    <reaction evidence="7">
        <text>H2O(in) = H2O(out)</text>
        <dbReference type="Rhea" id="RHEA:29667"/>
        <dbReference type="ChEBI" id="CHEBI:15377"/>
    </reaction>
</comment>
<dbReference type="PRINTS" id="PR00783">
    <property type="entry name" value="MINTRINSICP"/>
</dbReference>
<dbReference type="PRINTS" id="PR02022">
    <property type="entry name" value="AQUAPORIN10M"/>
</dbReference>
<dbReference type="SUPFAM" id="SSF81338">
    <property type="entry name" value="Aquaporin-like"/>
    <property type="match status" value="1"/>
</dbReference>
<evidence type="ECO:0000256" key="10">
    <source>
        <dbReference type="SAM" id="MobiDB-lite"/>
    </source>
</evidence>
<dbReference type="PANTHER" id="PTHR43829">
    <property type="entry name" value="AQUAPORIN OR AQUAGLYCEROPORIN RELATED"/>
    <property type="match status" value="1"/>
</dbReference>
<dbReference type="Pfam" id="PF00230">
    <property type="entry name" value="MIP"/>
    <property type="match status" value="1"/>
</dbReference>
<feature type="transmembrane region" description="Helical" evidence="11">
    <location>
        <begin position="58"/>
        <end position="76"/>
    </location>
</feature>
<dbReference type="Ensembl" id="ENSPMGT00000017216.1">
    <property type="protein sequence ID" value="ENSPMGP00000016138.1"/>
    <property type="gene ID" value="ENSPMGG00000013247.1"/>
</dbReference>
<comment type="subcellular location">
    <subcellularLocation>
        <location evidence="1">Membrane</location>
        <topology evidence="1">Multi-pass membrane protein</topology>
    </subcellularLocation>
</comment>
<feature type="compositionally biased region" description="Basic and acidic residues" evidence="10">
    <location>
        <begin position="297"/>
        <end position="314"/>
    </location>
</feature>
<evidence type="ECO:0000256" key="3">
    <source>
        <dbReference type="ARBA" id="ARBA00022448"/>
    </source>
</evidence>
<dbReference type="STRING" id="409849.ENSPMGP00000016138"/>
<feature type="transmembrane region" description="Helical" evidence="11">
    <location>
        <begin position="117"/>
        <end position="139"/>
    </location>
</feature>
<feature type="transmembrane region" description="Helical" evidence="11">
    <location>
        <begin position="177"/>
        <end position="196"/>
    </location>
</feature>
<dbReference type="CDD" id="cd00333">
    <property type="entry name" value="MIP"/>
    <property type="match status" value="1"/>
</dbReference>
<organism evidence="12 13">
    <name type="scientific">Periophthalmus magnuspinnatus</name>
    <dbReference type="NCBI Taxonomy" id="409849"/>
    <lineage>
        <taxon>Eukaryota</taxon>
        <taxon>Metazoa</taxon>
        <taxon>Chordata</taxon>
        <taxon>Craniata</taxon>
        <taxon>Vertebrata</taxon>
        <taxon>Euteleostomi</taxon>
        <taxon>Actinopterygii</taxon>
        <taxon>Neopterygii</taxon>
        <taxon>Teleostei</taxon>
        <taxon>Neoteleostei</taxon>
        <taxon>Acanthomorphata</taxon>
        <taxon>Gobiaria</taxon>
        <taxon>Gobiiformes</taxon>
        <taxon>Gobioidei</taxon>
        <taxon>Gobiidae</taxon>
        <taxon>Oxudercinae</taxon>
        <taxon>Periophthalmus</taxon>
    </lineage>
</organism>
<feature type="transmembrane region" description="Helical" evidence="11">
    <location>
        <begin position="208"/>
        <end position="230"/>
    </location>
</feature>
<evidence type="ECO:0000256" key="6">
    <source>
        <dbReference type="ARBA" id="ARBA00023136"/>
    </source>
</evidence>
<dbReference type="InterPro" id="IPR000425">
    <property type="entry name" value="MIP"/>
</dbReference>
<evidence type="ECO:0000256" key="9">
    <source>
        <dbReference type="RuleBase" id="RU000477"/>
    </source>
</evidence>